<dbReference type="InterPro" id="IPR023346">
    <property type="entry name" value="Lysozyme-like_dom_sf"/>
</dbReference>
<reference evidence="3 4" key="1">
    <citation type="submission" date="2023-08" db="EMBL/GenBank/DDBJ databases">
        <title>The draft genome sequence of Paracraurococcus sp. LOR1-02.</title>
        <authorList>
            <person name="Kingkaew E."/>
            <person name="Tanasupawat S."/>
        </authorList>
    </citation>
    <scope>NUCLEOTIDE SEQUENCE [LARGE SCALE GENOMIC DNA]</scope>
    <source>
        <strain evidence="3 4">LOR1-02</strain>
    </source>
</reference>
<comment type="caution">
    <text evidence="3">The sequence shown here is derived from an EMBL/GenBank/DDBJ whole genome shotgun (WGS) entry which is preliminary data.</text>
</comment>
<proteinExistence type="inferred from homology"/>
<evidence type="ECO:0000259" key="2">
    <source>
        <dbReference type="Pfam" id="PF01464"/>
    </source>
</evidence>
<dbReference type="Gene3D" id="1.10.530.10">
    <property type="match status" value="1"/>
</dbReference>
<dbReference type="RefSeq" id="WP_305106638.1">
    <property type="nucleotide sequence ID" value="NZ_JAUTWS010000034.1"/>
</dbReference>
<organism evidence="3 4">
    <name type="scientific">Paracraurococcus lichenis</name>
    <dbReference type="NCBI Taxonomy" id="3064888"/>
    <lineage>
        <taxon>Bacteria</taxon>
        <taxon>Pseudomonadati</taxon>
        <taxon>Pseudomonadota</taxon>
        <taxon>Alphaproteobacteria</taxon>
        <taxon>Acetobacterales</taxon>
        <taxon>Roseomonadaceae</taxon>
        <taxon>Paracraurococcus</taxon>
    </lineage>
</organism>
<name>A0ABT9E6V5_9PROT</name>
<accession>A0ABT9E6V5</accession>
<keyword evidence="4" id="KW-1185">Reference proteome</keyword>
<protein>
    <submittedName>
        <fullName evidence="3">Lytic transglycosylase domain-containing protein</fullName>
    </submittedName>
</protein>
<dbReference type="InterPro" id="IPR008258">
    <property type="entry name" value="Transglycosylase_SLT_dom_1"/>
</dbReference>
<feature type="domain" description="Transglycosylase SLT" evidence="2">
    <location>
        <begin position="15"/>
        <end position="114"/>
    </location>
</feature>
<evidence type="ECO:0000313" key="4">
    <source>
        <dbReference type="Proteomes" id="UP001243009"/>
    </source>
</evidence>
<evidence type="ECO:0000256" key="1">
    <source>
        <dbReference type="ARBA" id="ARBA00009387"/>
    </source>
</evidence>
<dbReference type="Pfam" id="PF01464">
    <property type="entry name" value="SLT"/>
    <property type="match status" value="1"/>
</dbReference>
<dbReference type="CDD" id="cd16892">
    <property type="entry name" value="LT_VirB1-like"/>
    <property type="match status" value="1"/>
</dbReference>
<dbReference type="Proteomes" id="UP001243009">
    <property type="component" value="Unassembled WGS sequence"/>
</dbReference>
<evidence type="ECO:0000313" key="3">
    <source>
        <dbReference type="EMBL" id="MDO9711785.1"/>
    </source>
</evidence>
<dbReference type="SUPFAM" id="SSF53955">
    <property type="entry name" value="Lysozyme-like"/>
    <property type="match status" value="1"/>
</dbReference>
<dbReference type="EMBL" id="JAUTWS010000034">
    <property type="protein sequence ID" value="MDO9711785.1"/>
    <property type="molecule type" value="Genomic_DNA"/>
</dbReference>
<gene>
    <name evidence="3" type="ORF">Q7A36_25785</name>
</gene>
<sequence length="178" mass="18125">MSAALTAAAFHALAAVCAPGVAPETLAAISRTESGLHVLAIGVNGQGGGTLLPATRDEAVAETRSLLRAGRSVDLGLMQINSRNLGWLGLTVEDAFDPCRNLAAGARLLTSLSAYNTGHPGRGIANGYVARVLAAGASNAERRLPALAVPPPSDPLPPHKFTLALGGTVQGRTLTYGR</sequence>
<comment type="similarity">
    <text evidence="1">Belongs to the virb1 family.</text>
</comment>